<accession>A0A1I7X2A5</accession>
<protein>
    <submittedName>
        <fullName evidence="2">Uncharacterized protein</fullName>
    </submittedName>
</protein>
<dbReference type="Proteomes" id="UP000095283">
    <property type="component" value="Unplaced"/>
</dbReference>
<organism evidence="1 2">
    <name type="scientific">Heterorhabditis bacteriophora</name>
    <name type="common">Entomopathogenic nematode worm</name>
    <dbReference type="NCBI Taxonomy" id="37862"/>
    <lineage>
        <taxon>Eukaryota</taxon>
        <taxon>Metazoa</taxon>
        <taxon>Ecdysozoa</taxon>
        <taxon>Nematoda</taxon>
        <taxon>Chromadorea</taxon>
        <taxon>Rhabditida</taxon>
        <taxon>Rhabditina</taxon>
        <taxon>Rhabditomorpha</taxon>
        <taxon>Strongyloidea</taxon>
        <taxon>Heterorhabditidae</taxon>
        <taxon>Heterorhabditis</taxon>
    </lineage>
</organism>
<sequence>MGRNFPENPYGGGMMNVQNVSGSVNLGESLNQIVKIEHIINY</sequence>
<evidence type="ECO:0000313" key="2">
    <source>
        <dbReference type="WBParaSite" id="Hba_11599"/>
    </source>
</evidence>
<dbReference type="AlphaFoldDB" id="A0A1I7X2A5"/>
<proteinExistence type="predicted"/>
<evidence type="ECO:0000313" key="1">
    <source>
        <dbReference type="Proteomes" id="UP000095283"/>
    </source>
</evidence>
<keyword evidence="1" id="KW-1185">Reference proteome</keyword>
<reference evidence="2" key="1">
    <citation type="submission" date="2016-11" db="UniProtKB">
        <authorList>
            <consortium name="WormBaseParasite"/>
        </authorList>
    </citation>
    <scope>IDENTIFICATION</scope>
</reference>
<name>A0A1I7X2A5_HETBA</name>
<dbReference type="WBParaSite" id="Hba_11599">
    <property type="protein sequence ID" value="Hba_11599"/>
    <property type="gene ID" value="Hba_11599"/>
</dbReference>